<gene>
    <name evidence="1" type="ORF">EKG38_16505</name>
</gene>
<protein>
    <submittedName>
        <fullName evidence="1">Uncharacterized protein</fullName>
    </submittedName>
</protein>
<dbReference type="SUPFAM" id="SSF48695">
    <property type="entry name" value="Multiheme cytochromes"/>
    <property type="match status" value="1"/>
</dbReference>
<evidence type="ECO:0000313" key="2">
    <source>
        <dbReference type="Proteomes" id="UP000267448"/>
    </source>
</evidence>
<organism evidence="1 2">
    <name type="scientific">Shewanella canadensis</name>
    <dbReference type="NCBI Taxonomy" id="271096"/>
    <lineage>
        <taxon>Bacteria</taxon>
        <taxon>Pseudomonadati</taxon>
        <taxon>Pseudomonadota</taxon>
        <taxon>Gammaproteobacteria</taxon>
        <taxon>Alteromonadales</taxon>
        <taxon>Shewanellaceae</taxon>
        <taxon>Shewanella</taxon>
    </lineage>
</organism>
<dbReference type="InterPro" id="IPR036280">
    <property type="entry name" value="Multihaem_cyt_sf"/>
</dbReference>
<evidence type="ECO:0000313" key="1">
    <source>
        <dbReference type="EMBL" id="RTR37885.1"/>
    </source>
</evidence>
<keyword evidence="2" id="KW-1185">Reference proteome</keyword>
<dbReference type="AlphaFoldDB" id="A0A431WRQ1"/>
<reference evidence="1 2" key="1">
    <citation type="submission" date="2018-12" db="EMBL/GenBank/DDBJ databases">
        <authorList>
            <person name="Yu L."/>
        </authorList>
    </citation>
    <scope>NUCLEOTIDE SEQUENCE [LARGE SCALE GENOMIC DNA]</scope>
    <source>
        <strain evidence="1 2">HAW-EB2</strain>
    </source>
</reference>
<dbReference type="RefSeq" id="WP_185826885.1">
    <property type="nucleotide sequence ID" value="NZ_RXNU01000009.1"/>
</dbReference>
<sequence>MNFMKKALLPTLLTALIAGCGSDDDSTVEQPVQPIKETKPEYLDVDVNPNSINQGHIKVMLGEYDDNIKTWLLSDSAKDLDDDGKIGILDAHIAGVYNDEKTIYSISLTDIGEVLASNPDGLGAGTARPDIFKPGHYSAFDLLRYLSFTRDDLTLSNVVHHENTGLGTFTFNVSMDVNGDGILSANDGDIVDSDDWYFRFNTDGGIFTRARGSMQGFSPSGEATYVRIDEYWLQQDSLITLQPFSNEMTARRQWIQRQEVEKFQANGNKVIIPKVVAVEYGRVENNGVVAYADNIEVTPVGHRDDIFQPGVITVMDAMIAAQDKLGKVSFSYWDSLSTGADVGHFALSGIGELRNSGLRGWFTHFYNPSKQFPDGDFNKSPTCNWSIDGSPDGETRVSKEVCEKDWGGPFGGEHIHLMQDVYPIRFGYMDLYWAYGNMHDYFGPKERNGQETIQWNFANDSSPDISVVRTLQLPKDATGSAPILNQDHFGWKIADCTQCHNQEVNPLGHGGHAWPINSSDGFDITQPYYCASCHGSNGAPKAHGEDARCFFCHAGEKQPQSHNDASTKILYKGADKLKANSSYGNFDPFQAVPADVFGNHKPYTEVWESKNNDWEMSKVFPDPYACLTCHINKK</sequence>
<dbReference type="Proteomes" id="UP000267448">
    <property type="component" value="Unassembled WGS sequence"/>
</dbReference>
<dbReference type="PROSITE" id="PS51257">
    <property type="entry name" value="PROKAR_LIPOPROTEIN"/>
    <property type="match status" value="1"/>
</dbReference>
<name>A0A431WRQ1_9GAMM</name>
<dbReference type="EMBL" id="RXNU01000009">
    <property type="protein sequence ID" value="RTR37885.1"/>
    <property type="molecule type" value="Genomic_DNA"/>
</dbReference>
<accession>A0A431WRQ1</accession>
<comment type="caution">
    <text evidence="1">The sequence shown here is derived from an EMBL/GenBank/DDBJ whole genome shotgun (WGS) entry which is preliminary data.</text>
</comment>
<dbReference type="Gene3D" id="3.90.10.10">
    <property type="entry name" value="Cytochrome C3"/>
    <property type="match status" value="1"/>
</dbReference>
<proteinExistence type="predicted"/>